<dbReference type="AlphaFoldDB" id="A0A518CIU8"/>
<feature type="transmembrane region" description="Helical" evidence="3">
    <location>
        <begin position="53"/>
        <end position="72"/>
    </location>
</feature>
<dbReference type="OrthoDB" id="265967at2"/>
<name>A0A518CIU8_9PLAN</name>
<feature type="compositionally biased region" description="Polar residues" evidence="2">
    <location>
        <begin position="315"/>
        <end position="333"/>
    </location>
</feature>
<proteinExistence type="predicted"/>
<sequence>MENLLLEKLQNVRQRQRLQSGFQLAAVGMFAGNTFAVLAYIALWLSPGLLSQYAIWSTVIAGPILGFLIGYFRFLPWAVAASAVDRFYKLKDHTLSALEFSQHTQDVTLEKLQVADTLNKIDNINAKQVVPFRTPRAFPYALALLAVVGLFVMFPGEDQQLSASIAEPNPGLLAVAEEMKKDIKELEEWSQENEMTDEMKELVEQLKEQVEEMEQPEVDVKEALANISEMQAALAAEQAEYNPDAVNAQMKAMGAALMAADAMKAAAQKLEAQDFKGAADEFEKLENVELERKEAKAVAEKLKKLSKQMKDAGQGQLSQTTSEMSDALNSGQSGALGKASKDMANQLKRHSLRNNLSRLLAMQMSKLNMNKSQCKACQSGMCSKCGSSSCSGSCNGTKNSMAEGMNKKKSTSPSNTFGKATSGNLFGDATKINTNRNRQEIKGQAGDGPTETETSNSPEGREMAGRSYNEVYEEYQKISETVLDSEPIPLGHRQTIQRYFELIRPGQSELHPEEGTAETP</sequence>
<dbReference type="EMBL" id="CP036281">
    <property type="protein sequence ID" value="QDU79156.1"/>
    <property type="molecule type" value="Genomic_DNA"/>
</dbReference>
<dbReference type="Proteomes" id="UP000317178">
    <property type="component" value="Chromosome"/>
</dbReference>
<dbReference type="RefSeq" id="WP_144993533.1">
    <property type="nucleotide sequence ID" value="NZ_CP036281.1"/>
</dbReference>
<feature type="transmembrane region" description="Helical" evidence="3">
    <location>
        <begin position="21"/>
        <end position="41"/>
    </location>
</feature>
<organism evidence="4 5">
    <name type="scientific">Polystyrenella longa</name>
    <dbReference type="NCBI Taxonomy" id="2528007"/>
    <lineage>
        <taxon>Bacteria</taxon>
        <taxon>Pseudomonadati</taxon>
        <taxon>Planctomycetota</taxon>
        <taxon>Planctomycetia</taxon>
        <taxon>Planctomycetales</taxon>
        <taxon>Planctomycetaceae</taxon>
        <taxon>Polystyrenella</taxon>
    </lineage>
</organism>
<keyword evidence="3" id="KW-0472">Membrane</keyword>
<evidence type="ECO:0008006" key="6">
    <source>
        <dbReference type="Google" id="ProtNLM"/>
    </source>
</evidence>
<evidence type="ECO:0000313" key="4">
    <source>
        <dbReference type="EMBL" id="QDU79156.1"/>
    </source>
</evidence>
<evidence type="ECO:0000256" key="2">
    <source>
        <dbReference type="SAM" id="MobiDB-lite"/>
    </source>
</evidence>
<protein>
    <recommendedName>
        <fullName evidence="6">Chromosome partition protein Smc</fullName>
    </recommendedName>
</protein>
<feature type="transmembrane region" description="Helical" evidence="3">
    <location>
        <begin position="137"/>
        <end position="154"/>
    </location>
</feature>
<evidence type="ECO:0000313" key="5">
    <source>
        <dbReference type="Proteomes" id="UP000317178"/>
    </source>
</evidence>
<feature type="coiled-coil region" evidence="1">
    <location>
        <begin position="192"/>
        <end position="240"/>
    </location>
</feature>
<feature type="region of interest" description="Disordered" evidence="2">
    <location>
        <begin position="309"/>
        <end position="337"/>
    </location>
</feature>
<keyword evidence="3" id="KW-1133">Transmembrane helix</keyword>
<feature type="compositionally biased region" description="Polar residues" evidence="2">
    <location>
        <begin position="411"/>
        <end position="424"/>
    </location>
</feature>
<keyword evidence="1" id="KW-0175">Coiled coil</keyword>
<dbReference type="KEGG" id="plon:Pla110_08610"/>
<evidence type="ECO:0000256" key="1">
    <source>
        <dbReference type="SAM" id="Coils"/>
    </source>
</evidence>
<keyword evidence="3" id="KW-0812">Transmembrane</keyword>
<gene>
    <name evidence="4" type="ORF">Pla110_08610</name>
</gene>
<evidence type="ECO:0000256" key="3">
    <source>
        <dbReference type="SAM" id="Phobius"/>
    </source>
</evidence>
<accession>A0A518CIU8</accession>
<feature type="region of interest" description="Disordered" evidence="2">
    <location>
        <begin position="404"/>
        <end position="468"/>
    </location>
</feature>
<keyword evidence="5" id="KW-1185">Reference proteome</keyword>
<reference evidence="4 5" key="1">
    <citation type="submission" date="2019-02" db="EMBL/GenBank/DDBJ databases">
        <title>Deep-cultivation of Planctomycetes and their phenomic and genomic characterization uncovers novel biology.</title>
        <authorList>
            <person name="Wiegand S."/>
            <person name="Jogler M."/>
            <person name="Boedeker C."/>
            <person name="Pinto D."/>
            <person name="Vollmers J."/>
            <person name="Rivas-Marin E."/>
            <person name="Kohn T."/>
            <person name="Peeters S.H."/>
            <person name="Heuer A."/>
            <person name="Rast P."/>
            <person name="Oberbeckmann S."/>
            <person name="Bunk B."/>
            <person name="Jeske O."/>
            <person name="Meyerdierks A."/>
            <person name="Storesund J.E."/>
            <person name="Kallscheuer N."/>
            <person name="Luecker S."/>
            <person name="Lage O.M."/>
            <person name="Pohl T."/>
            <person name="Merkel B.J."/>
            <person name="Hornburger P."/>
            <person name="Mueller R.-W."/>
            <person name="Bruemmer F."/>
            <person name="Labrenz M."/>
            <person name="Spormann A.M."/>
            <person name="Op den Camp H."/>
            <person name="Overmann J."/>
            <person name="Amann R."/>
            <person name="Jetten M.S.M."/>
            <person name="Mascher T."/>
            <person name="Medema M.H."/>
            <person name="Devos D.P."/>
            <person name="Kaster A.-K."/>
            <person name="Ovreas L."/>
            <person name="Rohde M."/>
            <person name="Galperin M.Y."/>
            <person name="Jogler C."/>
        </authorList>
    </citation>
    <scope>NUCLEOTIDE SEQUENCE [LARGE SCALE GENOMIC DNA]</scope>
    <source>
        <strain evidence="4 5">Pla110</strain>
    </source>
</reference>